<keyword evidence="8" id="KW-0539">Nucleus</keyword>
<protein>
    <recommendedName>
        <fullName evidence="10">BHLH domain-containing protein</fullName>
    </recommendedName>
</protein>
<comment type="subcellular location">
    <subcellularLocation>
        <location evidence="1">Nucleus</location>
    </subcellularLocation>
</comment>
<evidence type="ECO:0000313" key="11">
    <source>
        <dbReference type="EMBL" id="MED6272760.1"/>
    </source>
</evidence>
<keyword evidence="12" id="KW-1185">Reference proteome</keyword>
<dbReference type="PANTHER" id="PTHR15402:SF2">
    <property type="entry name" value="TRANSCRIPTION FACTOR LIKE 5"/>
    <property type="match status" value="1"/>
</dbReference>
<dbReference type="Pfam" id="PF00010">
    <property type="entry name" value="HLH"/>
    <property type="match status" value="1"/>
</dbReference>
<sequence>MSSLPPVYKSLHASSTSSGHTSDFVGLIWSQGACGTQGQGLTVASEFDLTEMSDVECSHFQQFIQMQMEPGLSDTPNASPPPAALVVQDASCSTWISPRTSSQAIDLTTSTSNDYHSLVMPGEKTPVFYGEVPSFVLARIGGEESPIKAAMKEGASSKNRARVCLEKRFNSMCPETTRQQDSCSAVVSNLLTVFQHSAEAQEAFTHSQTQKWVKADQANPFKVSSSHVGGVSDPITNVFGQVIAHMAEPNTHQGLIMSPSFSFNFYPESSVTKTVCPDSSNPREEEELAITESTKGGAQHAVYRGHRSSPCSEPVKAAKTASNPSRKSRKGGCKRARSCISLTQRRERHNSIERERRKRIRLCCDELNTMVPFCDSSTDKVTTLQWTTAFLRYINQMYGDSFKEEFQKIFKKERKEFFKSSASSGQQPSNPNTDDTLSTPLAAEQ</sequence>
<feature type="region of interest" description="Disordered" evidence="9">
    <location>
        <begin position="417"/>
        <end position="445"/>
    </location>
</feature>
<evidence type="ECO:0000256" key="1">
    <source>
        <dbReference type="ARBA" id="ARBA00004123"/>
    </source>
</evidence>
<dbReference type="Gene3D" id="4.10.280.10">
    <property type="entry name" value="Helix-loop-helix DNA-binding domain"/>
    <property type="match status" value="1"/>
</dbReference>
<evidence type="ECO:0000259" key="10">
    <source>
        <dbReference type="PROSITE" id="PS50888"/>
    </source>
</evidence>
<dbReference type="InterPro" id="IPR036638">
    <property type="entry name" value="HLH_DNA-bd_sf"/>
</dbReference>
<keyword evidence="7" id="KW-0804">Transcription</keyword>
<reference evidence="11 12" key="1">
    <citation type="submission" date="2021-06" db="EMBL/GenBank/DDBJ databases">
        <authorList>
            <person name="Palmer J.M."/>
        </authorList>
    </citation>
    <scope>NUCLEOTIDE SEQUENCE [LARGE SCALE GENOMIC DNA]</scope>
    <source>
        <strain evidence="11 12">CL_MEX2019</strain>
        <tissue evidence="11">Muscle</tissue>
    </source>
</reference>
<dbReference type="EMBL" id="JAHUTJ010024596">
    <property type="protein sequence ID" value="MED6272760.1"/>
    <property type="molecule type" value="Genomic_DNA"/>
</dbReference>
<keyword evidence="5" id="KW-0805">Transcription regulation</keyword>
<dbReference type="SUPFAM" id="SSF47459">
    <property type="entry name" value="HLH, helix-loop-helix DNA-binding domain"/>
    <property type="match status" value="1"/>
</dbReference>
<feature type="compositionally biased region" description="Polar residues" evidence="9">
    <location>
        <begin position="425"/>
        <end position="439"/>
    </location>
</feature>
<comment type="caution">
    <text evidence="11">The sequence shown here is derived from an EMBL/GenBank/DDBJ whole genome shotgun (WGS) entry which is preliminary data.</text>
</comment>
<gene>
    <name evidence="11" type="ORF">CHARACLAT_000059</name>
</gene>
<evidence type="ECO:0000256" key="7">
    <source>
        <dbReference type="ARBA" id="ARBA00023163"/>
    </source>
</evidence>
<dbReference type="InterPro" id="IPR011598">
    <property type="entry name" value="bHLH_dom"/>
</dbReference>
<feature type="domain" description="BHLH" evidence="10">
    <location>
        <begin position="344"/>
        <end position="394"/>
    </location>
</feature>
<keyword evidence="2" id="KW-0217">Developmental protein</keyword>
<keyword evidence="6" id="KW-0238">DNA-binding</keyword>
<evidence type="ECO:0000313" key="12">
    <source>
        <dbReference type="Proteomes" id="UP001352852"/>
    </source>
</evidence>
<evidence type="ECO:0000256" key="5">
    <source>
        <dbReference type="ARBA" id="ARBA00023015"/>
    </source>
</evidence>
<evidence type="ECO:0000256" key="8">
    <source>
        <dbReference type="ARBA" id="ARBA00023242"/>
    </source>
</evidence>
<dbReference type="PANTHER" id="PTHR15402">
    <property type="entry name" value="TRANSCRIPTION FACTOR-LIKE 5 PROTEIN"/>
    <property type="match status" value="1"/>
</dbReference>
<accession>A0ABU7DF96</accession>
<proteinExistence type="predicted"/>
<dbReference type="SMART" id="SM00353">
    <property type="entry name" value="HLH"/>
    <property type="match status" value="1"/>
</dbReference>
<feature type="region of interest" description="Disordered" evidence="9">
    <location>
        <begin position="304"/>
        <end position="336"/>
    </location>
</feature>
<evidence type="ECO:0000256" key="3">
    <source>
        <dbReference type="ARBA" id="ARBA00022782"/>
    </source>
</evidence>
<dbReference type="PROSITE" id="PS50888">
    <property type="entry name" value="BHLH"/>
    <property type="match status" value="1"/>
</dbReference>
<dbReference type="InterPro" id="IPR039583">
    <property type="entry name" value="TCFL5/SOLH1/2"/>
</dbReference>
<name>A0ABU7DF96_9TELE</name>
<feature type="compositionally biased region" description="Basic residues" evidence="9">
    <location>
        <begin position="326"/>
        <end position="336"/>
    </location>
</feature>
<evidence type="ECO:0000256" key="9">
    <source>
        <dbReference type="SAM" id="MobiDB-lite"/>
    </source>
</evidence>
<keyword evidence="4" id="KW-0744">Spermatogenesis</keyword>
<evidence type="ECO:0000256" key="4">
    <source>
        <dbReference type="ARBA" id="ARBA00022871"/>
    </source>
</evidence>
<dbReference type="Proteomes" id="UP001352852">
    <property type="component" value="Unassembled WGS sequence"/>
</dbReference>
<evidence type="ECO:0000256" key="2">
    <source>
        <dbReference type="ARBA" id="ARBA00022473"/>
    </source>
</evidence>
<evidence type="ECO:0000256" key="6">
    <source>
        <dbReference type="ARBA" id="ARBA00023125"/>
    </source>
</evidence>
<organism evidence="11 12">
    <name type="scientific">Characodon lateralis</name>
    <dbReference type="NCBI Taxonomy" id="208331"/>
    <lineage>
        <taxon>Eukaryota</taxon>
        <taxon>Metazoa</taxon>
        <taxon>Chordata</taxon>
        <taxon>Craniata</taxon>
        <taxon>Vertebrata</taxon>
        <taxon>Euteleostomi</taxon>
        <taxon>Actinopterygii</taxon>
        <taxon>Neopterygii</taxon>
        <taxon>Teleostei</taxon>
        <taxon>Neoteleostei</taxon>
        <taxon>Acanthomorphata</taxon>
        <taxon>Ovalentaria</taxon>
        <taxon>Atherinomorphae</taxon>
        <taxon>Cyprinodontiformes</taxon>
        <taxon>Goodeidae</taxon>
        <taxon>Characodon</taxon>
    </lineage>
</organism>
<keyword evidence="3" id="KW-0221">Differentiation</keyword>